<sequence length="152" mass="17953">MGLVFDFYRTFRHWQGLGRALTFVGDVLFSLVALLILFRFFERANALAFRFYIIWGSLLGLVLYLRLISSFSVRCFFGFYRVMKYLADLLCMWVKIPIGGLVLIMRPPYAILLWFSMLIYRIGELILVEPISRIKKSVKEWWNRLLPPKING</sequence>
<keyword evidence="1" id="KW-1133">Transmembrane helix</keyword>
<evidence type="ECO:0000313" key="2">
    <source>
        <dbReference type="EMBL" id="SPF54188.1"/>
    </source>
</evidence>
<dbReference type="InterPro" id="IPR019074">
    <property type="entry name" value="YabQ"/>
</dbReference>
<dbReference type="NCBIfam" id="TIGR02893">
    <property type="entry name" value="spore_yabQ"/>
    <property type="match status" value="1"/>
</dbReference>
<dbReference type="EMBL" id="OMOF01000712">
    <property type="protein sequence ID" value="SPF54188.1"/>
    <property type="molecule type" value="Genomic_DNA"/>
</dbReference>
<evidence type="ECO:0000313" key="3">
    <source>
        <dbReference type="Proteomes" id="UP000238916"/>
    </source>
</evidence>
<feature type="transmembrane region" description="Helical" evidence="1">
    <location>
        <begin position="85"/>
        <end position="105"/>
    </location>
</feature>
<feature type="transmembrane region" description="Helical" evidence="1">
    <location>
        <begin position="20"/>
        <end position="41"/>
    </location>
</feature>
<feature type="transmembrane region" description="Helical" evidence="1">
    <location>
        <begin position="47"/>
        <end position="65"/>
    </location>
</feature>
<dbReference type="AlphaFoldDB" id="A0A2U3LQN2"/>
<protein>
    <submittedName>
        <fullName evidence="2">Spore cortex YabQ family protein</fullName>
    </submittedName>
</protein>
<proteinExistence type="predicted"/>
<dbReference type="Pfam" id="PF09578">
    <property type="entry name" value="Spore_YabQ"/>
    <property type="match status" value="1"/>
</dbReference>
<dbReference type="Proteomes" id="UP000238916">
    <property type="component" value="Unassembled WGS sequence"/>
</dbReference>
<gene>
    <name evidence="2" type="ORF">SBF1_740029</name>
</gene>
<evidence type="ECO:0000256" key="1">
    <source>
        <dbReference type="SAM" id="Phobius"/>
    </source>
</evidence>
<keyword evidence="1" id="KW-0472">Membrane</keyword>
<organism evidence="2 3">
    <name type="scientific">Candidatus Desulfosporosinus infrequens</name>
    <dbReference type="NCBI Taxonomy" id="2043169"/>
    <lineage>
        <taxon>Bacteria</taxon>
        <taxon>Bacillati</taxon>
        <taxon>Bacillota</taxon>
        <taxon>Clostridia</taxon>
        <taxon>Eubacteriales</taxon>
        <taxon>Desulfitobacteriaceae</taxon>
        <taxon>Desulfosporosinus</taxon>
    </lineage>
</organism>
<accession>A0A2U3LQN2</accession>
<keyword evidence="1" id="KW-0812">Transmembrane</keyword>
<name>A0A2U3LQN2_9FIRM</name>
<reference evidence="3" key="1">
    <citation type="submission" date="2018-02" db="EMBL/GenBank/DDBJ databases">
        <authorList>
            <person name="Hausmann B."/>
        </authorList>
    </citation>
    <scope>NUCLEOTIDE SEQUENCE [LARGE SCALE GENOMIC DNA]</scope>
    <source>
        <strain evidence="3">Peat soil MAG SbF1</strain>
    </source>
</reference>